<reference evidence="1 2" key="1">
    <citation type="submission" date="2018-06" db="EMBL/GenBank/DDBJ databases">
        <title>Echinicola strongylocentroti sp. nov., isolated from a sea urchin Strongylocentrotus intermedius.</title>
        <authorList>
            <person name="Bae S.S."/>
        </authorList>
    </citation>
    <scope>NUCLEOTIDE SEQUENCE [LARGE SCALE GENOMIC DNA]</scope>
    <source>
        <strain evidence="1 2">MEBiC08714</strain>
    </source>
</reference>
<dbReference type="SUPFAM" id="SSF48452">
    <property type="entry name" value="TPR-like"/>
    <property type="match status" value="1"/>
</dbReference>
<dbReference type="EMBL" id="CP030041">
    <property type="protein sequence ID" value="AWW29661.1"/>
    <property type="molecule type" value="Genomic_DNA"/>
</dbReference>
<keyword evidence="2" id="KW-1185">Reference proteome</keyword>
<dbReference type="Gene3D" id="1.25.40.390">
    <property type="match status" value="1"/>
</dbReference>
<dbReference type="PROSITE" id="PS51257">
    <property type="entry name" value="PROKAR_LIPOPROTEIN"/>
    <property type="match status" value="1"/>
</dbReference>
<accession>A0A2Z4IEZ1</accession>
<dbReference type="InterPro" id="IPR041662">
    <property type="entry name" value="SusD-like_2"/>
</dbReference>
<name>A0A2Z4IEZ1_9BACT</name>
<dbReference type="Proteomes" id="UP000248688">
    <property type="component" value="Chromosome"/>
</dbReference>
<protein>
    <submittedName>
        <fullName evidence="1">SusD/RagB family nutrient-binding outer membrane lipoprotein</fullName>
    </submittedName>
</protein>
<proteinExistence type="predicted"/>
<organism evidence="1 2">
    <name type="scientific">Echinicola strongylocentroti</name>
    <dbReference type="NCBI Taxonomy" id="1795355"/>
    <lineage>
        <taxon>Bacteria</taxon>
        <taxon>Pseudomonadati</taxon>
        <taxon>Bacteroidota</taxon>
        <taxon>Cytophagia</taxon>
        <taxon>Cytophagales</taxon>
        <taxon>Cyclobacteriaceae</taxon>
        <taxon>Echinicola</taxon>
    </lineage>
</organism>
<sequence length="473" mass="53962">MKVNIYGVFVMLFFGACTSGFEDTNTNPNLISEISPGALLNEIIYNQTSNNLRNHYFVNCELMQVQLAYPKYYGGVQRYEILESTGTSQWNSSYKWLKNIREMILTSEQAGAVNYKAIGLTLNAWIYSNLTDNFGSIPFSEASQSDEGIIQPKYDSQKEIYTKILADLEEANLLYDHSISMVYGTDILFGNDSKLWQKFTNSLRLRLLLRISDVDPSAYQKMVNIISDPENAPIMESLDESAILQITGVTPNLSPWSRPLDFSNQHAVGKFFIDVLNELEDPRRSVYVTPAMDLDNNPIGYEGIPSGYDQERFDYSPSYMNNAQVVAPMIAPIMSYSEVSFIKAELAQKGYLSSPAEEYFKEGVNAALELWTGQPADASYFERTLAQYNGSLERIMLHKYLALYFTDFQQWSEYRRTGFPVLPTTESMLNDGIMPSRLMYTSDQKTYNPKNYDQALEVMGGDDINFKVWWDKE</sequence>
<gene>
    <name evidence="1" type="ORF">DN752_05735</name>
</gene>
<dbReference type="AlphaFoldDB" id="A0A2Z4IEZ1"/>
<dbReference type="OrthoDB" id="973072at2"/>
<evidence type="ECO:0000313" key="2">
    <source>
        <dbReference type="Proteomes" id="UP000248688"/>
    </source>
</evidence>
<dbReference type="RefSeq" id="WP_112783059.1">
    <property type="nucleotide sequence ID" value="NZ_CP030041.1"/>
</dbReference>
<dbReference type="KEGG" id="est:DN752_05735"/>
<dbReference type="InterPro" id="IPR011990">
    <property type="entry name" value="TPR-like_helical_dom_sf"/>
</dbReference>
<dbReference type="Pfam" id="PF12771">
    <property type="entry name" value="SusD-like_2"/>
    <property type="match status" value="1"/>
</dbReference>
<evidence type="ECO:0000313" key="1">
    <source>
        <dbReference type="EMBL" id="AWW29661.1"/>
    </source>
</evidence>
<keyword evidence="1" id="KW-0449">Lipoprotein</keyword>